<reference evidence="2 3" key="1">
    <citation type="journal article" date="2000" name="DNA Res.">
        <title>Complete genome structure of the nitrogen-fixing symbiotic bacterium Mesorhizobium loti.</title>
        <authorList>
            <person name="Kaneko T."/>
            <person name="Nakamura Y."/>
            <person name="Sato S."/>
            <person name="Asamizu E."/>
            <person name="Kato T."/>
            <person name="Sasamoto S."/>
            <person name="Watanabe A."/>
            <person name="Idesawa K."/>
            <person name="Ishikawa A."/>
            <person name="Kawashima K."/>
            <person name="Kimura T."/>
            <person name="Kishida Y."/>
            <person name="Kiyokawa C."/>
            <person name="Kohara M."/>
            <person name="Matsumoto M."/>
            <person name="Matsuno A."/>
            <person name="Mochizuki Y."/>
            <person name="Nakayama S."/>
            <person name="Nakazaki N."/>
            <person name="Shimpo S."/>
            <person name="Sugimoto M."/>
            <person name="Takeuchi C."/>
            <person name="Yamada M."/>
            <person name="Tabata S."/>
        </authorList>
    </citation>
    <scope>NUCLEOTIDE SEQUENCE [LARGE SCALE GENOMIC DNA]</scope>
    <source>
        <strain evidence="3">LMG 29417 / CECT 9101 / MAFF 303099</strain>
    </source>
</reference>
<accession>Q98I18</accession>
<dbReference type="Proteomes" id="UP000000552">
    <property type="component" value="Chromosome"/>
</dbReference>
<evidence type="ECO:0000313" key="2">
    <source>
        <dbReference type="EMBL" id="BAB49698.1"/>
    </source>
</evidence>
<dbReference type="KEGG" id="mlo:msr2608"/>
<evidence type="ECO:0000256" key="1">
    <source>
        <dbReference type="SAM" id="MobiDB-lite"/>
    </source>
</evidence>
<proteinExistence type="predicted"/>
<dbReference type="HOGENOM" id="CLU_204646_0_0_5"/>
<feature type="region of interest" description="Disordered" evidence="1">
    <location>
        <begin position="1"/>
        <end position="26"/>
    </location>
</feature>
<dbReference type="EMBL" id="BA000012">
    <property type="protein sequence ID" value="BAB49698.1"/>
    <property type="molecule type" value="Genomic_DNA"/>
</dbReference>
<name>Q98I18_RHILO</name>
<evidence type="ECO:0000313" key="3">
    <source>
        <dbReference type="Proteomes" id="UP000000552"/>
    </source>
</evidence>
<dbReference type="AlphaFoldDB" id="Q98I18"/>
<gene>
    <name evidence="2" type="ordered locus">msr2608</name>
</gene>
<organism evidence="2 3">
    <name type="scientific">Mesorhizobium japonicum (strain LMG 29417 / CECT 9101 / MAFF 303099)</name>
    <name type="common">Mesorhizobium loti (strain MAFF 303099)</name>
    <dbReference type="NCBI Taxonomy" id="266835"/>
    <lineage>
        <taxon>Bacteria</taxon>
        <taxon>Pseudomonadati</taxon>
        <taxon>Pseudomonadota</taxon>
        <taxon>Alphaproteobacteria</taxon>
        <taxon>Hyphomicrobiales</taxon>
        <taxon>Phyllobacteriaceae</taxon>
        <taxon>Mesorhizobium</taxon>
    </lineage>
</organism>
<protein>
    <submittedName>
        <fullName evidence="2">Msr2608 protein</fullName>
    </submittedName>
</protein>
<sequence length="68" mass="7421">MPTPTADRCCHEGRQKPSMARRAKPARAKTSVVWNGHCLGVVAGRTVKIKAGMARRLCGSCCRDRVLI</sequence>